<dbReference type="InterPro" id="IPR001683">
    <property type="entry name" value="PX_dom"/>
</dbReference>
<protein>
    <recommendedName>
        <fullName evidence="3">PX domain-containing protein</fullName>
    </recommendedName>
</protein>
<feature type="domain" description="PX" evidence="3">
    <location>
        <begin position="3"/>
        <end position="113"/>
    </location>
</feature>
<dbReference type="GO" id="GO:0032266">
    <property type="term" value="F:phosphatidylinositol-3-phosphate binding"/>
    <property type="evidence" value="ECO:0007669"/>
    <property type="project" value="TreeGrafter"/>
</dbReference>
<dbReference type="InterPro" id="IPR002110">
    <property type="entry name" value="Ankyrin_rpt"/>
</dbReference>
<dbReference type="PROSITE" id="PS50297">
    <property type="entry name" value="ANK_REP_REGION"/>
    <property type="match status" value="1"/>
</dbReference>
<dbReference type="SUPFAM" id="SSF48403">
    <property type="entry name" value="Ankyrin repeat"/>
    <property type="match status" value="1"/>
</dbReference>
<dbReference type="GO" id="GO:0033565">
    <property type="term" value="C:ESCRT-0 complex"/>
    <property type="evidence" value="ECO:0007669"/>
    <property type="project" value="TreeGrafter"/>
</dbReference>
<feature type="compositionally biased region" description="Low complexity" evidence="2">
    <location>
        <begin position="186"/>
        <end position="198"/>
    </location>
</feature>
<dbReference type="GO" id="GO:0043328">
    <property type="term" value="P:protein transport to vacuole involved in ubiquitin-dependent protein catabolic process via the multivesicular body sorting pathway"/>
    <property type="evidence" value="ECO:0007669"/>
    <property type="project" value="TreeGrafter"/>
</dbReference>
<name>A0A7S2RQ05_9STRA</name>
<dbReference type="PROSITE" id="PS50195">
    <property type="entry name" value="PX"/>
    <property type="match status" value="1"/>
</dbReference>
<evidence type="ECO:0000256" key="1">
    <source>
        <dbReference type="PROSITE-ProRule" id="PRU00023"/>
    </source>
</evidence>
<gene>
    <name evidence="4" type="ORF">RMAR1173_LOCUS6755</name>
</gene>
<dbReference type="Gene3D" id="1.25.40.20">
    <property type="entry name" value="Ankyrin repeat-containing domain"/>
    <property type="match status" value="1"/>
</dbReference>
<accession>A0A7S2RQ05</accession>
<feature type="compositionally biased region" description="Low complexity" evidence="2">
    <location>
        <begin position="128"/>
        <end position="138"/>
    </location>
</feature>
<dbReference type="PROSITE" id="PS50088">
    <property type="entry name" value="ANK_REPEAT"/>
    <property type="match status" value="1"/>
</dbReference>
<reference evidence="4" key="1">
    <citation type="submission" date="2021-01" db="EMBL/GenBank/DDBJ databases">
        <authorList>
            <person name="Corre E."/>
            <person name="Pelletier E."/>
            <person name="Niang G."/>
            <person name="Scheremetjew M."/>
            <person name="Finn R."/>
            <person name="Kale V."/>
            <person name="Holt S."/>
            <person name="Cochrane G."/>
            <person name="Meng A."/>
            <person name="Brown T."/>
            <person name="Cohen L."/>
        </authorList>
    </citation>
    <scope>NUCLEOTIDE SEQUENCE</scope>
    <source>
        <strain evidence="4">CCMP1243</strain>
    </source>
</reference>
<dbReference type="Gene3D" id="3.30.1520.10">
    <property type="entry name" value="Phox-like domain"/>
    <property type="match status" value="1"/>
</dbReference>
<evidence type="ECO:0000256" key="2">
    <source>
        <dbReference type="SAM" id="MobiDB-lite"/>
    </source>
</evidence>
<dbReference type="SMART" id="SM00312">
    <property type="entry name" value="PX"/>
    <property type="match status" value="1"/>
</dbReference>
<evidence type="ECO:0000259" key="3">
    <source>
        <dbReference type="PROSITE" id="PS50195"/>
    </source>
</evidence>
<dbReference type="EMBL" id="HBHJ01010373">
    <property type="protein sequence ID" value="CAD9677312.1"/>
    <property type="molecule type" value="Transcribed_RNA"/>
</dbReference>
<dbReference type="CDD" id="cd06093">
    <property type="entry name" value="PX_domain"/>
    <property type="match status" value="1"/>
</dbReference>
<dbReference type="Pfam" id="PF00787">
    <property type="entry name" value="PX"/>
    <property type="match status" value="1"/>
</dbReference>
<keyword evidence="1" id="KW-0040">ANK repeat</keyword>
<dbReference type="SUPFAM" id="SSF64268">
    <property type="entry name" value="PX domain"/>
    <property type="match status" value="1"/>
</dbReference>
<proteinExistence type="predicted"/>
<dbReference type="PANTHER" id="PTHR47794:SF1">
    <property type="entry name" value="VACUOLAR PROTEIN SORTING-ASSOCIATED PROTEIN 27"/>
    <property type="match status" value="1"/>
</dbReference>
<dbReference type="AlphaFoldDB" id="A0A7S2RQ05"/>
<sequence>MSLTLHVSIPSSTSVNDSSGSYTGFVAQCRYGDDAWTVIHRYSQFYDLKTRMEKEAIQTAAPFPPKKFGSVTGDALEKRRAQLDEYMQELSGSFMPEHLQAVLFEFVELKKNIGKASPAAKGEAAADAASAGGASVEPPSAPAPPSQAQVWDEKFMSEDPLAALMQQASVEEAPKPPPAAERAAKPAKPSADAAAASSQPAAALPSFLSHTQAKSYAHDGEGLRDAIKNRDVQGVKSVLEAEPRLANYKDRQAESMLHLAAIFNHTEIADLLLKAGADPLVKNADGETAIDVAQFSLKKKFQTAAAAK</sequence>
<dbReference type="InterPro" id="IPR036871">
    <property type="entry name" value="PX_dom_sf"/>
</dbReference>
<evidence type="ECO:0000313" key="4">
    <source>
        <dbReference type="EMBL" id="CAD9677312.1"/>
    </source>
</evidence>
<organism evidence="4">
    <name type="scientific">Rhizochromulina marina</name>
    <dbReference type="NCBI Taxonomy" id="1034831"/>
    <lineage>
        <taxon>Eukaryota</taxon>
        <taxon>Sar</taxon>
        <taxon>Stramenopiles</taxon>
        <taxon>Ochrophyta</taxon>
        <taxon>Dictyochophyceae</taxon>
        <taxon>Rhizochromulinales</taxon>
        <taxon>Rhizochromulina</taxon>
    </lineage>
</organism>
<feature type="region of interest" description="Disordered" evidence="2">
    <location>
        <begin position="170"/>
        <end position="198"/>
    </location>
</feature>
<dbReference type="InterPro" id="IPR036770">
    <property type="entry name" value="Ankyrin_rpt-contain_sf"/>
</dbReference>
<dbReference type="GO" id="GO:0043130">
    <property type="term" value="F:ubiquitin binding"/>
    <property type="evidence" value="ECO:0007669"/>
    <property type="project" value="TreeGrafter"/>
</dbReference>
<dbReference type="PANTHER" id="PTHR47794">
    <property type="entry name" value="VACUOLAR PROTEIN SORTING-ASSOCIATED PROTEIN 27"/>
    <property type="match status" value="1"/>
</dbReference>
<feature type="repeat" description="ANK" evidence="1">
    <location>
        <begin position="252"/>
        <end position="284"/>
    </location>
</feature>
<dbReference type="Pfam" id="PF13857">
    <property type="entry name" value="Ank_5"/>
    <property type="match status" value="1"/>
</dbReference>
<dbReference type="GO" id="GO:0006623">
    <property type="term" value="P:protein targeting to vacuole"/>
    <property type="evidence" value="ECO:0007669"/>
    <property type="project" value="TreeGrafter"/>
</dbReference>
<feature type="region of interest" description="Disordered" evidence="2">
    <location>
        <begin position="128"/>
        <end position="150"/>
    </location>
</feature>